<dbReference type="Pfam" id="PF03473">
    <property type="entry name" value="MOSC"/>
    <property type="match status" value="1"/>
</dbReference>
<evidence type="ECO:0000313" key="3">
    <source>
        <dbReference type="Proteomes" id="UP000308901"/>
    </source>
</evidence>
<dbReference type="Proteomes" id="UP000308901">
    <property type="component" value="Unassembled WGS sequence"/>
</dbReference>
<accession>A0A5R8XY25</accession>
<protein>
    <submittedName>
        <fullName evidence="2">MOSC domain-containing protein</fullName>
    </submittedName>
</protein>
<dbReference type="InterPro" id="IPR005302">
    <property type="entry name" value="MoCF_Sase_C"/>
</dbReference>
<dbReference type="GO" id="GO:0030151">
    <property type="term" value="F:molybdenum ion binding"/>
    <property type="evidence" value="ECO:0007669"/>
    <property type="project" value="InterPro"/>
</dbReference>
<organism evidence="2 3">
    <name type="scientific">Arcobacter arenosus</name>
    <dbReference type="NCBI Taxonomy" id="2576037"/>
    <lineage>
        <taxon>Bacteria</taxon>
        <taxon>Pseudomonadati</taxon>
        <taxon>Campylobacterota</taxon>
        <taxon>Epsilonproteobacteria</taxon>
        <taxon>Campylobacterales</taxon>
        <taxon>Arcobacteraceae</taxon>
        <taxon>Arcobacter</taxon>
    </lineage>
</organism>
<gene>
    <name evidence="2" type="ORF">FDK22_13750</name>
</gene>
<dbReference type="AlphaFoldDB" id="A0A5R8XY25"/>
<dbReference type="Gene3D" id="2.40.33.20">
    <property type="entry name" value="PK beta-barrel domain-like"/>
    <property type="match status" value="1"/>
</dbReference>
<dbReference type="OrthoDB" id="9784492at2"/>
<dbReference type="InterPro" id="IPR011037">
    <property type="entry name" value="Pyrv_Knase-like_insert_dom_sf"/>
</dbReference>
<dbReference type="PANTHER" id="PTHR30212:SF2">
    <property type="entry name" value="PROTEIN YIIM"/>
    <property type="match status" value="1"/>
</dbReference>
<comment type="caution">
    <text evidence="2">The sequence shown here is derived from an EMBL/GenBank/DDBJ whole genome shotgun (WGS) entry which is preliminary data.</text>
</comment>
<proteinExistence type="predicted"/>
<dbReference type="InterPro" id="IPR052353">
    <property type="entry name" value="Benzoxazolinone_Detox_Enz"/>
</dbReference>
<dbReference type="PANTHER" id="PTHR30212">
    <property type="entry name" value="PROTEIN YIIM"/>
    <property type="match status" value="1"/>
</dbReference>
<name>A0A5R8XY25_9BACT</name>
<dbReference type="EMBL" id="VANU01000006">
    <property type="protein sequence ID" value="TLP36324.1"/>
    <property type="molecule type" value="Genomic_DNA"/>
</dbReference>
<dbReference type="SUPFAM" id="SSF50800">
    <property type="entry name" value="PK beta-barrel domain-like"/>
    <property type="match status" value="1"/>
</dbReference>
<keyword evidence="3" id="KW-1185">Reference proteome</keyword>
<dbReference type="PROSITE" id="PS51340">
    <property type="entry name" value="MOSC"/>
    <property type="match status" value="1"/>
</dbReference>
<reference evidence="2 3" key="1">
    <citation type="submission" date="2019-05" db="EMBL/GenBank/DDBJ databases">
        <title>Arcobacter sp. nov., isolated from sea sediment.</title>
        <authorList>
            <person name="Kim W."/>
        </authorList>
    </citation>
    <scope>NUCLEOTIDE SEQUENCE [LARGE SCALE GENOMIC DNA]</scope>
    <source>
        <strain evidence="2 3">CAU 1517</strain>
    </source>
</reference>
<feature type="domain" description="MOSC" evidence="1">
    <location>
        <begin position="21"/>
        <end position="146"/>
    </location>
</feature>
<dbReference type="GO" id="GO:0030170">
    <property type="term" value="F:pyridoxal phosphate binding"/>
    <property type="evidence" value="ECO:0007669"/>
    <property type="project" value="InterPro"/>
</dbReference>
<dbReference type="RefSeq" id="WP_138153554.1">
    <property type="nucleotide sequence ID" value="NZ_CBDDKQ010000004.1"/>
</dbReference>
<dbReference type="GO" id="GO:0003824">
    <property type="term" value="F:catalytic activity"/>
    <property type="evidence" value="ECO:0007669"/>
    <property type="project" value="InterPro"/>
</dbReference>
<evidence type="ECO:0000313" key="2">
    <source>
        <dbReference type="EMBL" id="TLP36324.1"/>
    </source>
</evidence>
<evidence type="ECO:0000259" key="1">
    <source>
        <dbReference type="PROSITE" id="PS51340"/>
    </source>
</evidence>
<sequence length="153" mass="17147">MIIHKVIDIFSAKKGQSGLPRPKVDKLELILDFGIKDDKFAGKDIDKAVMIVGKTTYELAKENNINIEYGSLGENILFDFNPHDYHIGTIFEIGEAQIQITENCTICNHLAVFDDDLPIIVQDCRGIYCKILKSGEIKKGSTVKIIEKQHNVA</sequence>